<name>A0A8X7TW19_BRACI</name>
<evidence type="ECO:0000256" key="1">
    <source>
        <dbReference type="SAM" id="MobiDB-lite"/>
    </source>
</evidence>
<comment type="caution">
    <text evidence="2">The sequence shown here is derived from an EMBL/GenBank/DDBJ whole genome shotgun (WGS) entry which is preliminary data.</text>
</comment>
<feature type="compositionally biased region" description="Polar residues" evidence="1">
    <location>
        <begin position="33"/>
        <end position="56"/>
    </location>
</feature>
<keyword evidence="3" id="KW-1185">Reference proteome</keyword>
<sequence length="127" mass="15256">MNRSRTEKPSRKNTRHKTTGSSCRSKIEKRPSTKSQPQEPTLTTNHRYTYLTVSPETQDDHRFQPRFFRRRSSKPQRHKYIRGSQRKKKEQRRKTRERGEDALRPAKGKPRRRRTVVTIFFFGTLGE</sequence>
<organism evidence="2 3">
    <name type="scientific">Brassica carinata</name>
    <name type="common">Ethiopian mustard</name>
    <name type="synonym">Abyssinian cabbage</name>
    <dbReference type="NCBI Taxonomy" id="52824"/>
    <lineage>
        <taxon>Eukaryota</taxon>
        <taxon>Viridiplantae</taxon>
        <taxon>Streptophyta</taxon>
        <taxon>Embryophyta</taxon>
        <taxon>Tracheophyta</taxon>
        <taxon>Spermatophyta</taxon>
        <taxon>Magnoliopsida</taxon>
        <taxon>eudicotyledons</taxon>
        <taxon>Gunneridae</taxon>
        <taxon>Pentapetalae</taxon>
        <taxon>rosids</taxon>
        <taxon>malvids</taxon>
        <taxon>Brassicales</taxon>
        <taxon>Brassicaceae</taxon>
        <taxon>Brassiceae</taxon>
        <taxon>Brassica</taxon>
    </lineage>
</organism>
<protein>
    <submittedName>
        <fullName evidence="2">Uncharacterized protein</fullName>
    </submittedName>
</protein>
<dbReference type="AlphaFoldDB" id="A0A8X7TW19"/>
<feature type="compositionally biased region" description="Basic residues" evidence="1">
    <location>
        <begin position="67"/>
        <end position="96"/>
    </location>
</feature>
<dbReference type="EMBL" id="JAAMPC010000015">
    <property type="protein sequence ID" value="KAG2256487.1"/>
    <property type="molecule type" value="Genomic_DNA"/>
</dbReference>
<evidence type="ECO:0000313" key="2">
    <source>
        <dbReference type="EMBL" id="KAG2256487.1"/>
    </source>
</evidence>
<proteinExistence type="predicted"/>
<feature type="compositionally biased region" description="Basic and acidic residues" evidence="1">
    <location>
        <begin position="1"/>
        <end position="10"/>
    </location>
</feature>
<dbReference type="Proteomes" id="UP000886595">
    <property type="component" value="Unassembled WGS sequence"/>
</dbReference>
<evidence type="ECO:0000313" key="3">
    <source>
        <dbReference type="Proteomes" id="UP000886595"/>
    </source>
</evidence>
<accession>A0A8X7TW19</accession>
<reference evidence="2 3" key="1">
    <citation type="submission" date="2020-02" db="EMBL/GenBank/DDBJ databases">
        <authorList>
            <person name="Ma Q."/>
            <person name="Huang Y."/>
            <person name="Song X."/>
            <person name="Pei D."/>
        </authorList>
    </citation>
    <scope>NUCLEOTIDE SEQUENCE [LARGE SCALE GENOMIC DNA]</scope>
    <source>
        <strain evidence="2">Sxm20200214</strain>
        <tissue evidence="2">Leaf</tissue>
    </source>
</reference>
<gene>
    <name evidence="2" type="ORF">Bca52824_075781</name>
</gene>
<feature type="region of interest" description="Disordered" evidence="1">
    <location>
        <begin position="1"/>
        <end position="112"/>
    </location>
</feature>